<name>A0A834I0M5_RHYFE</name>
<gene>
    <name evidence="2" type="ORF">GWI33_017061</name>
</gene>
<feature type="compositionally biased region" description="Low complexity" evidence="1">
    <location>
        <begin position="36"/>
        <end position="47"/>
    </location>
</feature>
<keyword evidence="3" id="KW-1185">Reference proteome</keyword>
<comment type="caution">
    <text evidence="2">The sequence shown here is derived from an EMBL/GenBank/DDBJ whole genome shotgun (WGS) entry which is preliminary data.</text>
</comment>
<organism evidence="2 3">
    <name type="scientific">Rhynchophorus ferrugineus</name>
    <name type="common">Red palm weevil</name>
    <name type="synonym">Curculio ferrugineus</name>
    <dbReference type="NCBI Taxonomy" id="354439"/>
    <lineage>
        <taxon>Eukaryota</taxon>
        <taxon>Metazoa</taxon>
        <taxon>Ecdysozoa</taxon>
        <taxon>Arthropoda</taxon>
        <taxon>Hexapoda</taxon>
        <taxon>Insecta</taxon>
        <taxon>Pterygota</taxon>
        <taxon>Neoptera</taxon>
        <taxon>Endopterygota</taxon>
        <taxon>Coleoptera</taxon>
        <taxon>Polyphaga</taxon>
        <taxon>Cucujiformia</taxon>
        <taxon>Curculionidae</taxon>
        <taxon>Dryophthorinae</taxon>
        <taxon>Rhynchophorus</taxon>
    </lineage>
</organism>
<dbReference type="Proteomes" id="UP000625711">
    <property type="component" value="Unassembled WGS sequence"/>
</dbReference>
<dbReference type="AlphaFoldDB" id="A0A834I0M5"/>
<accession>A0A834I0M5</accession>
<evidence type="ECO:0000313" key="2">
    <source>
        <dbReference type="EMBL" id="KAF7269976.1"/>
    </source>
</evidence>
<feature type="compositionally biased region" description="Low complexity" evidence="1">
    <location>
        <begin position="60"/>
        <end position="72"/>
    </location>
</feature>
<dbReference type="EMBL" id="JAACXV010014155">
    <property type="protein sequence ID" value="KAF7269976.1"/>
    <property type="molecule type" value="Genomic_DNA"/>
</dbReference>
<evidence type="ECO:0000256" key="1">
    <source>
        <dbReference type="SAM" id="MobiDB-lite"/>
    </source>
</evidence>
<sequence length="80" mass="8095">MTSRLSAAVAEETEILTSHFGAQGLSLTEDDEGLAQAAAAAAQASTSGGTGRGKNRNRKSGTSGSLSDSSSSVKRQVRKP</sequence>
<feature type="region of interest" description="Disordered" evidence="1">
    <location>
        <begin position="36"/>
        <end position="80"/>
    </location>
</feature>
<reference evidence="2" key="1">
    <citation type="submission" date="2020-08" db="EMBL/GenBank/DDBJ databases">
        <title>Genome sequencing and assembly of the red palm weevil Rhynchophorus ferrugineus.</title>
        <authorList>
            <person name="Dias G.B."/>
            <person name="Bergman C.M."/>
            <person name="Manee M."/>
        </authorList>
    </citation>
    <scope>NUCLEOTIDE SEQUENCE</scope>
    <source>
        <strain evidence="2">AA-2017</strain>
        <tissue evidence="2">Whole larva</tissue>
    </source>
</reference>
<proteinExistence type="predicted"/>
<protein>
    <submittedName>
        <fullName evidence="2">Uncharacterized protein</fullName>
    </submittedName>
</protein>
<evidence type="ECO:0000313" key="3">
    <source>
        <dbReference type="Proteomes" id="UP000625711"/>
    </source>
</evidence>